<evidence type="ECO:0000313" key="1">
    <source>
        <dbReference type="EMBL" id="RDI38473.1"/>
    </source>
</evidence>
<dbReference type="AlphaFoldDB" id="A0A370G8X5"/>
<gene>
    <name evidence="1" type="ORF">DFR59_11714</name>
</gene>
<proteinExistence type="predicted"/>
<reference evidence="1 2" key="1">
    <citation type="submission" date="2018-07" db="EMBL/GenBank/DDBJ databases">
        <title>Genomic Encyclopedia of Type Strains, Phase IV (KMG-IV): sequencing the most valuable type-strain genomes for metagenomic binning, comparative biology and taxonomic classification.</title>
        <authorList>
            <person name="Goeker M."/>
        </authorList>
    </citation>
    <scope>NUCLEOTIDE SEQUENCE [LARGE SCALE GENOMIC DNA]</scope>
    <source>
        <strain evidence="1 2">DSM 25281</strain>
    </source>
</reference>
<keyword evidence="2" id="KW-1185">Reference proteome</keyword>
<comment type="caution">
    <text evidence="1">The sequence shown here is derived from an EMBL/GenBank/DDBJ whole genome shotgun (WGS) entry which is preliminary data.</text>
</comment>
<dbReference type="Proteomes" id="UP000255326">
    <property type="component" value="Unassembled WGS sequence"/>
</dbReference>
<dbReference type="EMBL" id="QQAY01000017">
    <property type="protein sequence ID" value="RDI38473.1"/>
    <property type="molecule type" value="Genomic_DNA"/>
</dbReference>
<dbReference type="OrthoDB" id="8778044at2"/>
<evidence type="ECO:0000313" key="2">
    <source>
        <dbReference type="Proteomes" id="UP000255326"/>
    </source>
</evidence>
<name>A0A370G8X5_9BACI</name>
<protein>
    <submittedName>
        <fullName evidence="1">Uncharacterized protein</fullName>
    </submittedName>
</protein>
<organism evidence="1 2">
    <name type="scientific">Falsibacillus pallidus</name>
    <dbReference type="NCBI Taxonomy" id="493781"/>
    <lineage>
        <taxon>Bacteria</taxon>
        <taxon>Bacillati</taxon>
        <taxon>Bacillota</taxon>
        <taxon>Bacilli</taxon>
        <taxon>Bacillales</taxon>
        <taxon>Bacillaceae</taxon>
        <taxon>Falsibacillus</taxon>
    </lineage>
</organism>
<dbReference type="RefSeq" id="WP_114746897.1">
    <property type="nucleotide sequence ID" value="NZ_QQAY01000017.1"/>
</dbReference>
<sequence length="146" mass="16607">MRRRKALLSIIIISAVLYGLLIASSANKQSKRLDLENKVVSFIEKNEENGAAHINFQKDIGISYDKAYIFPPYTSDSELKKHLGNRSAELKSYGLYYRDDISLLVFVKSNQIMHVVKIPAKYKVTPDKSSHSPYLIQKSVKFKVNA</sequence>
<accession>A0A370G8X5</accession>